<dbReference type="AlphaFoldDB" id="Q1YUK0"/>
<feature type="signal peptide" evidence="1">
    <location>
        <begin position="1"/>
        <end position="24"/>
    </location>
</feature>
<name>Q1YUK0_9GAMM</name>
<proteinExistence type="predicted"/>
<evidence type="ECO:0000313" key="3">
    <source>
        <dbReference type="Proteomes" id="UP000005555"/>
    </source>
</evidence>
<comment type="caution">
    <text evidence="2">The sequence shown here is derived from an EMBL/GenBank/DDBJ whole genome shotgun (WGS) entry which is preliminary data.</text>
</comment>
<dbReference type="EMBL" id="AAPI01000001">
    <property type="protein sequence ID" value="EAS48058.1"/>
    <property type="molecule type" value="Genomic_DNA"/>
</dbReference>
<keyword evidence="3" id="KW-1185">Reference proteome</keyword>
<sequence length="161" mass="17636">MSITISTAKLICATSLLLCANVFGACDFDTDDADSPNFMDRIIDCEKQSKAKQSTKKSVSAATTELYGDGTVNPISGMAERPVAAPGSMNHSSGKSFAARQSYSLRPNAKFEESVTIAIQRLHIEMAHYCAKGWAVESQWTEADGRREGDYYLHYSFRCAD</sequence>
<evidence type="ECO:0000313" key="2">
    <source>
        <dbReference type="EMBL" id="EAS48058.1"/>
    </source>
</evidence>
<keyword evidence="1" id="KW-0732">Signal</keyword>
<accession>Q1YUK0</accession>
<dbReference type="OrthoDB" id="5732681at2"/>
<dbReference type="Proteomes" id="UP000005555">
    <property type="component" value="Unassembled WGS sequence"/>
</dbReference>
<protein>
    <submittedName>
        <fullName evidence="2">Uncharacterized protein</fullName>
    </submittedName>
</protein>
<feature type="chain" id="PRO_5004197831" evidence="1">
    <location>
        <begin position="25"/>
        <end position="161"/>
    </location>
</feature>
<organism evidence="2 3">
    <name type="scientific">gamma proteobacterium HTCC2207</name>
    <dbReference type="NCBI Taxonomy" id="314287"/>
    <lineage>
        <taxon>Bacteria</taxon>
        <taxon>Pseudomonadati</taxon>
        <taxon>Pseudomonadota</taxon>
        <taxon>Gammaproteobacteria</taxon>
        <taxon>Cellvibrionales</taxon>
        <taxon>Porticoccaceae</taxon>
        <taxon>SAR92 clade</taxon>
    </lineage>
</organism>
<dbReference type="STRING" id="314287.GB2207_09616"/>
<evidence type="ECO:0000256" key="1">
    <source>
        <dbReference type="SAM" id="SignalP"/>
    </source>
</evidence>
<reference evidence="2 3" key="1">
    <citation type="submission" date="2006-03" db="EMBL/GenBank/DDBJ databases">
        <authorList>
            <person name="Giovannoni S.J."/>
            <person name="Cho J.-C."/>
            <person name="Ferriera S."/>
            <person name="Johnson J."/>
            <person name="Kravitz S."/>
            <person name="Halpern A."/>
            <person name="Remington K."/>
            <person name="Beeson K."/>
            <person name="Tran B."/>
            <person name="Rogers Y.-H."/>
            <person name="Friedman R."/>
            <person name="Venter J.C."/>
        </authorList>
    </citation>
    <scope>NUCLEOTIDE SEQUENCE [LARGE SCALE GENOMIC DNA]</scope>
    <source>
        <strain evidence="2 3">HTCC2207</strain>
    </source>
</reference>
<dbReference type="HOGENOM" id="CLU_1641306_0_0_6"/>
<gene>
    <name evidence="2" type="ORF">GB2207_09616</name>
</gene>